<keyword evidence="4" id="KW-0547">Nucleotide-binding</keyword>
<evidence type="ECO:0000259" key="8">
    <source>
        <dbReference type="PROSITE" id="PS50109"/>
    </source>
</evidence>
<dbReference type="PANTHER" id="PTHR42878">
    <property type="entry name" value="TWO-COMPONENT HISTIDINE KINASE"/>
    <property type="match status" value="1"/>
</dbReference>
<dbReference type="RefSeq" id="WP_138864576.1">
    <property type="nucleotide sequence ID" value="NZ_VCPC01000003.1"/>
</dbReference>
<dbReference type="InterPro" id="IPR036097">
    <property type="entry name" value="HisK_dim/P_sf"/>
</dbReference>
<evidence type="ECO:0000256" key="4">
    <source>
        <dbReference type="ARBA" id="ARBA00022741"/>
    </source>
</evidence>
<dbReference type="InterPro" id="IPR050351">
    <property type="entry name" value="BphY/WalK/GraS-like"/>
</dbReference>
<dbReference type="PROSITE" id="PS50109">
    <property type="entry name" value="HIS_KIN"/>
    <property type="match status" value="1"/>
</dbReference>
<dbReference type="Gene3D" id="3.30.565.10">
    <property type="entry name" value="Histidine kinase-like ATPase, C-terminal domain"/>
    <property type="match status" value="1"/>
</dbReference>
<dbReference type="Pfam" id="PF02518">
    <property type="entry name" value="HATPase_c"/>
    <property type="match status" value="1"/>
</dbReference>
<evidence type="ECO:0000313" key="9">
    <source>
        <dbReference type="EMBL" id="TMV11510.1"/>
    </source>
</evidence>
<comment type="caution">
    <text evidence="9">The sequence shown here is derived from an EMBL/GenBank/DDBJ whole genome shotgun (WGS) entry which is preliminary data.</text>
</comment>
<name>A0ABY2X6W1_9RHOB</name>
<evidence type="ECO:0000256" key="7">
    <source>
        <dbReference type="ARBA" id="ARBA00023012"/>
    </source>
</evidence>
<dbReference type="GO" id="GO:0016301">
    <property type="term" value="F:kinase activity"/>
    <property type="evidence" value="ECO:0007669"/>
    <property type="project" value="UniProtKB-KW"/>
</dbReference>
<evidence type="ECO:0000313" key="10">
    <source>
        <dbReference type="Proteomes" id="UP001191082"/>
    </source>
</evidence>
<evidence type="ECO:0000256" key="3">
    <source>
        <dbReference type="ARBA" id="ARBA00022679"/>
    </source>
</evidence>
<gene>
    <name evidence="9" type="ORF">FGK64_14620</name>
</gene>
<dbReference type="EC" id="2.7.13.3" evidence="2"/>
<evidence type="ECO:0000256" key="5">
    <source>
        <dbReference type="ARBA" id="ARBA00022777"/>
    </source>
</evidence>
<proteinExistence type="predicted"/>
<dbReference type="InterPro" id="IPR003594">
    <property type="entry name" value="HATPase_dom"/>
</dbReference>
<comment type="catalytic activity">
    <reaction evidence="1">
        <text>ATP + protein L-histidine = ADP + protein N-phospho-L-histidine.</text>
        <dbReference type="EC" id="2.7.13.3"/>
    </reaction>
</comment>
<dbReference type="SMART" id="SM00387">
    <property type="entry name" value="HATPase_c"/>
    <property type="match status" value="1"/>
</dbReference>
<dbReference type="InterPro" id="IPR036890">
    <property type="entry name" value="HATPase_C_sf"/>
</dbReference>
<protein>
    <recommendedName>
        <fullName evidence="2">histidine kinase</fullName>
        <ecNumber evidence="2">2.7.13.3</ecNumber>
    </recommendedName>
</protein>
<dbReference type="EMBL" id="VCPC01000003">
    <property type="protein sequence ID" value="TMV11510.1"/>
    <property type="molecule type" value="Genomic_DNA"/>
</dbReference>
<dbReference type="PRINTS" id="PR00344">
    <property type="entry name" value="BCTRLSENSOR"/>
</dbReference>
<dbReference type="SUPFAM" id="SSF47384">
    <property type="entry name" value="Homodimeric domain of signal transducing histidine kinase"/>
    <property type="match status" value="1"/>
</dbReference>
<evidence type="ECO:0000256" key="6">
    <source>
        <dbReference type="ARBA" id="ARBA00022840"/>
    </source>
</evidence>
<keyword evidence="6" id="KW-0067">ATP-binding</keyword>
<dbReference type="PANTHER" id="PTHR42878:SF7">
    <property type="entry name" value="SENSOR HISTIDINE KINASE GLRK"/>
    <property type="match status" value="1"/>
</dbReference>
<dbReference type="Gene3D" id="1.10.287.130">
    <property type="match status" value="1"/>
</dbReference>
<keyword evidence="5 9" id="KW-0418">Kinase</keyword>
<keyword evidence="3" id="KW-0808">Transferase</keyword>
<reference evidence="9 10" key="1">
    <citation type="submission" date="2019-05" db="EMBL/GenBank/DDBJ databases">
        <title>Marivita sp. nov. isolated from sea sediment.</title>
        <authorList>
            <person name="Kim W."/>
        </authorList>
    </citation>
    <scope>NUCLEOTIDE SEQUENCE [LARGE SCALE GENOMIC DNA]</scope>
    <source>
        <strain evidence="9 10">CAU 1492</strain>
    </source>
</reference>
<sequence length="254" mass="28798">MKILVDTMQIKSSERSKPSEIGIESAAQEFEDFIYLISHDVRNSVRALIEVPQWIQEDLEAEGIHVHGSLAENIDLMNVHTRRLDRMLIDLLIYSRIGRMQSNELIEWEGVTDGVMDQIKIPDTFKVLRDFRAPQFRIGSTDALTLVSSLLSNAVKHHDCGRGVIHLSTHERDGRHVFTVRDDGPGIPLAYREKAFEVMTTLRPRDEIEGSGMGLANVRKIVKLYGGKIDWLTTEESRGCHISISFPCTRPAIH</sequence>
<dbReference type="InterPro" id="IPR005467">
    <property type="entry name" value="His_kinase_dom"/>
</dbReference>
<accession>A0ABY2X6W1</accession>
<evidence type="ECO:0000256" key="1">
    <source>
        <dbReference type="ARBA" id="ARBA00000085"/>
    </source>
</evidence>
<dbReference type="CDD" id="cd00075">
    <property type="entry name" value="HATPase"/>
    <property type="match status" value="1"/>
</dbReference>
<keyword evidence="10" id="KW-1185">Reference proteome</keyword>
<dbReference type="Proteomes" id="UP001191082">
    <property type="component" value="Unassembled WGS sequence"/>
</dbReference>
<feature type="domain" description="Histidine kinase" evidence="8">
    <location>
        <begin position="36"/>
        <end position="250"/>
    </location>
</feature>
<organism evidence="9 10">
    <name type="scientific">Arenibacterium halophilum</name>
    <dbReference type="NCBI Taxonomy" id="2583821"/>
    <lineage>
        <taxon>Bacteria</taxon>
        <taxon>Pseudomonadati</taxon>
        <taxon>Pseudomonadota</taxon>
        <taxon>Alphaproteobacteria</taxon>
        <taxon>Rhodobacterales</taxon>
        <taxon>Paracoccaceae</taxon>
        <taxon>Arenibacterium</taxon>
    </lineage>
</organism>
<keyword evidence="7" id="KW-0902">Two-component regulatory system</keyword>
<evidence type="ECO:0000256" key="2">
    <source>
        <dbReference type="ARBA" id="ARBA00012438"/>
    </source>
</evidence>
<dbReference type="SUPFAM" id="SSF55874">
    <property type="entry name" value="ATPase domain of HSP90 chaperone/DNA topoisomerase II/histidine kinase"/>
    <property type="match status" value="1"/>
</dbReference>
<dbReference type="InterPro" id="IPR004358">
    <property type="entry name" value="Sig_transdc_His_kin-like_C"/>
</dbReference>